<reference evidence="1 2" key="1">
    <citation type="journal article" date="2011" name="J. Bacteriol.">
        <title>Genome sequence of the repetitive-sequence-rich Mycoplasma fermentans strain M64.</title>
        <authorList>
            <person name="Shu H.W."/>
            <person name="Liu T.T."/>
            <person name="Chang H.Y."/>
            <person name="Liu Y.M."/>
            <person name="Wu K.M."/>
            <person name="Shu H.Y."/>
            <person name="Tsai S.F."/>
            <person name="Hsiao K.J."/>
            <person name="Hu W.S."/>
            <person name="Ng W.V."/>
        </authorList>
    </citation>
    <scope>NUCLEOTIDE SEQUENCE [LARGE SCALE GENOMIC DNA]</scope>
    <source>
        <strain evidence="1 2">M64</strain>
    </source>
</reference>
<sequence length="22" mass="2599">MVALLQLFLYKLSKKGIKKYVD</sequence>
<evidence type="ECO:0000313" key="2">
    <source>
        <dbReference type="Proteomes" id="UP000007473"/>
    </source>
</evidence>
<accession>A0AB32XD60</accession>
<organism evidence="1 2">
    <name type="scientific">Mycoplasmopsis fermentans (strain M64)</name>
    <name type="common">Mycoplasma fermentans</name>
    <dbReference type="NCBI Taxonomy" id="943945"/>
    <lineage>
        <taxon>Bacteria</taxon>
        <taxon>Bacillati</taxon>
        <taxon>Mycoplasmatota</taxon>
        <taxon>Mycoplasmoidales</taxon>
        <taxon>Metamycoplasmataceae</taxon>
        <taxon>Mycoplasmopsis</taxon>
    </lineage>
</organism>
<dbReference type="Proteomes" id="UP000007473">
    <property type="component" value="Chromosome"/>
</dbReference>
<dbReference type="EMBL" id="CP002458">
    <property type="protein sequence ID" value="ADV34903.1"/>
    <property type="molecule type" value="Genomic_DNA"/>
</dbReference>
<protein>
    <submittedName>
        <fullName evidence="1">Uncharacterized protein</fullName>
    </submittedName>
</protein>
<name>A0AB32XD60_MYCFM</name>
<gene>
    <name evidence="1" type="ordered locus">MfeM64YM_0908</name>
</gene>
<dbReference type="AlphaFoldDB" id="A0AB32XD60"/>
<evidence type="ECO:0000313" key="1">
    <source>
        <dbReference type="EMBL" id="ADV34903.1"/>
    </source>
</evidence>
<dbReference type="KEGG" id="mfm:MfeM64YM_0908"/>
<proteinExistence type="predicted"/>